<proteinExistence type="predicted"/>
<dbReference type="InterPro" id="IPR012334">
    <property type="entry name" value="Pectin_lyas_fold"/>
</dbReference>
<dbReference type="InterPro" id="IPR011050">
    <property type="entry name" value="Pectin_lyase_fold/virulence"/>
</dbReference>
<evidence type="ECO:0000313" key="1">
    <source>
        <dbReference type="EMBL" id="GAG45383.1"/>
    </source>
</evidence>
<sequence length="114" mass="13279">EKRWGGGEVIKYSDDRRISHVGIENLRGVSDFDPSKRTTRIYQTVPTEGPEYFCDENHYWNFISIDNAKNCWVRDVKVRHFARSCVVMEGGSKWITVQDCDAREHVSRLAGSRR</sequence>
<dbReference type="SUPFAM" id="SSF51126">
    <property type="entry name" value="Pectin lyase-like"/>
    <property type="match status" value="1"/>
</dbReference>
<reference evidence="1" key="1">
    <citation type="journal article" date="2014" name="Front. Microbiol.">
        <title>High frequency of phylogenetically diverse reductive dehalogenase-homologous genes in deep subseafloor sedimentary metagenomes.</title>
        <authorList>
            <person name="Kawai M."/>
            <person name="Futagami T."/>
            <person name="Toyoda A."/>
            <person name="Takaki Y."/>
            <person name="Nishi S."/>
            <person name="Hori S."/>
            <person name="Arai W."/>
            <person name="Tsubouchi T."/>
            <person name="Morono Y."/>
            <person name="Uchiyama I."/>
            <person name="Ito T."/>
            <person name="Fujiyama A."/>
            <person name="Inagaki F."/>
            <person name="Takami H."/>
        </authorList>
    </citation>
    <scope>NUCLEOTIDE SEQUENCE</scope>
    <source>
        <strain evidence="1">Expedition CK06-06</strain>
    </source>
</reference>
<organism evidence="1">
    <name type="scientific">marine sediment metagenome</name>
    <dbReference type="NCBI Taxonomy" id="412755"/>
    <lineage>
        <taxon>unclassified sequences</taxon>
        <taxon>metagenomes</taxon>
        <taxon>ecological metagenomes</taxon>
    </lineage>
</organism>
<accession>X0Y9F0</accession>
<name>X0Y9F0_9ZZZZ</name>
<comment type="caution">
    <text evidence="1">The sequence shown here is derived from an EMBL/GenBank/DDBJ whole genome shotgun (WGS) entry which is preliminary data.</text>
</comment>
<protein>
    <submittedName>
        <fullName evidence="1">Uncharacterized protein</fullName>
    </submittedName>
</protein>
<dbReference type="Gene3D" id="2.160.20.10">
    <property type="entry name" value="Single-stranded right-handed beta-helix, Pectin lyase-like"/>
    <property type="match status" value="1"/>
</dbReference>
<feature type="non-terminal residue" evidence="1">
    <location>
        <position position="1"/>
    </location>
</feature>
<dbReference type="EMBL" id="BARS01058091">
    <property type="protein sequence ID" value="GAG45383.1"/>
    <property type="molecule type" value="Genomic_DNA"/>
</dbReference>
<gene>
    <name evidence="1" type="ORF">S01H1_84889</name>
</gene>
<dbReference type="AlphaFoldDB" id="X0Y9F0"/>
<feature type="non-terminal residue" evidence="1">
    <location>
        <position position="114"/>
    </location>
</feature>